<gene>
    <name evidence="4" type="ORF">SAMN05421767_12513</name>
</gene>
<reference evidence="4 5" key="1">
    <citation type="submission" date="2016-10" db="EMBL/GenBank/DDBJ databases">
        <authorList>
            <person name="de Groot N.N."/>
        </authorList>
    </citation>
    <scope>NUCLEOTIDE SEQUENCE [LARGE SCALE GENOMIC DNA]</scope>
    <source>
        <strain evidence="4 5">DSM 15827</strain>
    </source>
</reference>
<dbReference type="AlphaFoldDB" id="A0A1H9M9R4"/>
<evidence type="ECO:0000313" key="5">
    <source>
        <dbReference type="Proteomes" id="UP000198556"/>
    </source>
</evidence>
<dbReference type="STRING" id="137733.SAMN05421767_12513"/>
<dbReference type="PANTHER" id="PTHR47816:SF4">
    <property type="entry name" value="RIBOSOMAL RNA SMALL SUBUNIT METHYLTRANSFERASE C"/>
    <property type="match status" value="1"/>
</dbReference>
<name>A0A1H9M9R4_9LACT</name>
<dbReference type="GO" id="GO:0008757">
    <property type="term" value="F:S-adenosylmethionine-dependent methyltransferase activity"/>
    <property type="evidence" value="ECO:0007669"/>
    <property type="project" value="InterPro"/>
</dbReference>
<dbReference type="CDD" id="cd02440">
    <property type="entry name" value="AdoMet_MTases"/>
    <property type="match status" value="1"/>
</dbReference>
<dbReference type="InterPro" id="IPR046977">
    <property type="entry name" value="RsmC/RlmG"/>
</dbReference>
<dbReference type="GO" id="GO:0032259">
    <property type="term" value="P:methylation"/>
    <property type="evidence" value="ECO:0007669"/>
    <property type="project" value="UniProtKB-KW"/>
</dbReference>
<keyword evidence="2 4" id="KW-0808">Transferase</keyword>
<dbReference type="OrthoDB" id="9764961at2"/>
<protein>
    <submittedName>
        <fullName evidence="4">16S rRNA m(2)G 1207 methyltransferase</fullName>
    </submittedName>
</protein>
<sequence>MSSHYYTNRPTVESNQKSWTYTLKNNLLKFTSDNGVFSKNTVDFGSRLLIESFDIPAELQKTSLLDVGCGYGTFGIAYGKAYPELSIEMVDVNERAIELAKLNANLNGVSNVIIHPSYIYDEVEGRDFGIVISNPPIRAGKKVVHQIIAEAHQYLREGGYLVIVIQKKQGAPSAEKLMEDVYGNCEKIAKDKGYWILVSQK</sequence>
<organism evidence="4 5">
    <name type="scientific">Granulicatella balaenopterae</name>
    <dbReference type="NCBI Taxonomy" id="137733"/>
    <lineage>
        <taxon>Bacteria</taxon>
        <taxon>Bacillati</taxon>
        <taxon>Bacillota</taxon>
        <taxon>Bacilli</taxon>
        <taxon>Lactobacillales</taxon>
        <taxon>Carnobacteriaceae</taxon>
        <taxon>Granulicatella</taxon>
    </lineage>
</organism>
<dbReference type="Gene3D" id="3.40.50.150">
    <property type="entry name" value="Vaccinia Virus protein VP39"/>
    <property type="match status" value="1"/>
</dbReference>
<dbReference type="EMBL" id="FOGF01000025">
    <property type="protein sequence ID" value="SER20209.1"/>
    <property type="molecule type" value="Genomic_DNA"/>
</dbReference>
<accession>A0A1H9M9R4</accession>
<dbReference type="Pfam" id="PF05175">
    <property type="entry name" value="MTS"/>
    <property type="match status" value="1"/>
</dbReference>
<keyword evidence="1 4" id="KW-0489">Methyltransferase</keyword>
<evidence type="ECO:0000256" key="2">
    <source>
        <dbReference type="ARBA" id="ARBA00022679"/>
    </source>
</evidence>
<keyword evidence="5" id="KW-1185">Reference proteome</keyword>
<evidence type="ECO:0000259" key="3">
    <source>
        <dbReference type="Pfam" id="PF05175"/>
    </source>
</evidence>
<proteinExistence type="predicted"/>
<evidence type="ECO:0000256" key="1">
    <source>
        <dbReference type="ARBA" id="ARBA00022603"/>
    </source>
</evidence>
<feature type="domain" description="Methyltransferase small" evidence="3">
    <location>
        <begin position="28"/>
        <end position="197"/>
    </location>
</feature>
<evidence type="ECO:0000313" key="4">
    <source>
        <dbReference type="EMBL" id="SER20209.1"/>
    </source>
</evidence>
<dbReference type="PANTHER" id="PTHR47816">
    <property type="entry name" value="RIBOSOMAL RNA SMALL SUBUNIT METHYLTRANSFERASE C"/>
    <property type="match status" value="1"/>
</dbReference>
<dbReference type="RefSeq" id="WP_089746939.1">
    <property type="nucleotide sequence ID" value="NZ_FOGF01000025.1"/>
</dbReference>
<dbReference type="InterPro" id="IPR007848">
    <property type="entry name" value="Small_mtfrase_dom"/>
</dbReference>
<dbReference type="InterPro" id="IPR029063">
    <property type="entry name" value="SAM-dependent_MTases_sf"/>
</dbReference>
<dbReference type="Proteomes" id="UP000198556">
    <property type="component" value="Unassembled WGS sequence"/>
</dbReference>
<dbReference type="SUPFAM" id="SSF53335">
    <property type="entry name" value="S-adenosyl-L-methionine-dependent methyltransferases"/>
    <property type="match status" value="1"/>
</dbReference>